<dbReference type="PANTHER" id="PTHR47197">
    <property type="entry name" value="PROTEIN NIRF"/>
    <property type="match status" value="1"/>
</dbReference>
<dbReference type="Pfam" id="PF08450">
    <property type="entry name" value="SGL"/>
    <property type="match status" value="1"/>
</dbReference>
<sequence length="918" mass="100153">MKFSRRHRGIAWLAAFVLFTSVLPFFGVSFAQNAQNTAGPPTDDSGAILLPTGQVLYPAGELITWGDKSLENHALDLALSPDGRFVAVLGRFDMALIDAHTKEILATRKFDTANEGVGVYAGVVWDPTGSAVYVPVSGADSKLKSPKDGKVLKITVYADGTFGEATVLATFPPEDGRPALPNGLTLSSDGSTLFVALNGTSAVAAVHLADGSVTRIDIPTSYYPYGVAAVGDKLYVTMWGGRKPQAKDPTGLGGWNDYNLKLQQKVLVDPTTDTAASGTVEVLRRNADGTYAPVKTLDVGLLPGAVLASPDGKYVYVANAGSDTVSVIRTDTDEVVETIWASVDGLPYGASPNALALSPDGSRLYVADGMLNAVAVIELGKRSGGTGTEEDSRVLGFLPTAQYPSGLAVTSDGETLWVADLEGVGPYATTDDPTDKAFQSPYPSPATGEKFPTAGSYNAHRQLAMVSAIPLPKTEEELARYTDTVWLSIQYNRAVASKESLEAPARPDAKPRPIPERLGEPSTIKHVVYIIKENRTYDQVFGDMPEGNGDKNLVVFDEPVTPNHHALAREFALLDNFYLPAKSSAEGHPWATTAYLSDYVEKNVRAWFRGYPHTLLDALVPPKTGYIWDNVLKHGKTFRVYGEGTLPRMDDNSLGWKALFDLYLAGKRPQGLHVVGTIPNILKHTHPEFPGEDYRFSDVLRAEMFIEDLRKFEADGEMPNFILIALPNDHTGGTKPGFPTPQSMVADNDIALGRIVEALSRSRFWPETAVFVVEDDAQDGWDHVSPFRSPAFVLSPYSRLGKTVSTFYTQIDAIRTMEQILGIPPMNLMDLAAKPMDKLFTDSLDLRPYLHRPNRIPLDRMNPTPDEAPNPRAKEYALLGERMNAVIDNPEYDDLLNRMIWFSVKGDAPYPERSGYRY</sequence>
<dbReference type="InterPro" id="IPR051200">
    <property type="entry name" value="Host-pathogen_enzymatic-act"/>
</dbReference>
<dbReference type="RefSeq" id="WP_121443378.1">
    <property type="nucleotide sequence ID" value="NZ_RBIJ01000001.1"/>
</dbReference>
<keyword evidence="5" id="KW-1185">Reference proteome</keyword>
<dbReference type="Pfam" id="PF10282">
    <property type="entry name" value="Lactonase"/>
    <property type="match status" value="1"/>
</dbReference>
<dbReference type="InterPro" id="IPR015943">
    <property type="entry name" value="WD40/YVTN_repeat-like_dom_sf"/>
</dbReference>
<feature type="region of interest" description="Disordered" evidence="2">
    <location>
        <begin position="499"/>
        <end position="518"/>
    </location>
</feature>
<dbReference type="GO" id="GO:0016788">
    <property type="term" value="F:hydrolase activity, acting on ester bonds"/>
    <property type="evidence" value="ECO:0007669"/>
    <property type="project" value="InterPro"/>
</dbReference>
<dbReference type="Gene3D" id="2.130.10.10">
    <property type="entry name" value="YVTN repeat-like/Quinoprotein amine dehydrogenase"/>
    <property type="match status" value="2"/>
</dbReference>
<dbReference type="InterPro" id="IPR017850">
    <property type="entry name" value="Alkaline_phosphatase_core_sf"/>
</dbReference>
<reference evidence="4 5" key="1">
    <citation type="submission" date="2018-10" db="EMBL/GenBank/DDBJ databases">
        <title>Genomic Encyclopedia of Type Strains, Phase IV (KMG-IV): sequencing the most valuable type-strain genomes for metagenomic binning, comparative biology and taxonomic classification.</title>
        <authorList>
            <person name="Goeker M."/>
        </authorList>
    </citation>
    <scope>NUCLEOTIDE SEQUENCE [LARGE SCALE GENOMIC DNA]</scope>
    <source>
        <strain evidence="4 5">DSM 22653</strain>
    </source>
</reference>
<dbReference type="AlphaFoldDB" id="A0A660L4U4"/>
<dbReference type="Gene3D" id="3.40.720.10">
    <property type="entry name" value="Alkaline Phosphatase, subunit A"/>
    <property type="match status" value="2"/>
</dbReference>
<gene>
    <name evidence="4" type="ORF">C7438_0071</name>
</gene>
<dbReference type="NCBIfam" id="TIGR02276">
    <property type="entry name" value="beta_rpt_yvtn"/>
    <property type="match status" value="1"/>
</dbReference>
<name>A0A660L4U4_9BACL</name>
<dbReference type="OrthoDB" id="145213at2"/>
<dbReference type="EMBL" id="RBIJ01000001">
    <property type="protein sequence ID" value="RKQ88438.1"/>
    <property type="molecule type" value="Genomic_DNA"/>
</dbReference>
<feature type="domain" description="SMP-30/Gluconolactonase/LRE-like region" evidence="3">
    <location>
        <begin position="70"/>
        <end position="237"/>
    </location>
</feature>
<dbReference type="PANTHER" id="PTHR47197:SF3">
    <property type="entry name" value="DIHYDRO-HEME D1 DEHYDROGENASE"/>
    <property type="match status" value="1"/>
</dbReference>
<comment type="caution">
    <text evidence="4">The sequence shown here is derived from an EMBL/GenBank/DDBJ whole genome shotgun (WGS) entry which is preliminary data.</text>
</comment>
<dbReference type="Pfam" id="PF04185">
    <property type="entry name" value="Phosphoesterase"/>
    <property type="match status" value="1"/>
</dbReference>
<dbReference type="SUPFAM" id="SSF50974">
    <property type="entry name" value="Nitrous oxide reductase, N-terminal domain"/>
    <property type="match status" value="1"/>
</dbReference>
<dbReference type="SUPFAM" id="SSF53649">
    <property type="entry name" value="Alkaline phosphatase-like"/>
    <property type="match status" value="1"/>
</dbReference>
<evidence type="ECO:0000313" key="4">
    <source>
        <dbReference type="EMBL" id="RKQ88438.1"/>
    </source>
</evidence>
<organism evidence="4 5">
    <name type="scientific">Brockia lithotrophica</name>
    <dbReference type="NCBI Taxonomy" id="933949"/>
    <lineage>
        <taxon>Bacteria</taxon>
        <taxon>Bacillati</taxon>
        <taxon>Bacillota</taxon>
        <taxon>Bacilli</taxon>
        <taxon>Bacillales</taxon>
        <taxon>Bacillales Family X. Incertae Sedis</taxon>
        <taxon>Brockia</taxon>
    </lineage>
</organism>
<keyword evidence="1" id="KW-0378">Hydrolase</keyword>
<dbReference type="InterPro" id="IPR007312">
    <property type="entry name" value="Phosphoesterase"/>
</dbReference>
<dbReference type="Proteomes" id="UP000267019">
    <property type="component" value="Unassembled WGS sequence"/>
</dbReference>
<dbReference type="InterPro" id="IPR011964">
    <property type="entry name" value="YVTN_b-propeller_repeat"/>
</dbReference>
<protein>
    <submittedName>
        <fullName evidence="4">YVTN family beta-propeller protein</fullName>
    </submittedName>
</protein>
<accession>A0A660L4U4</accession>
<dbReference type="InterPro" id="IPR019405">
    <property type="entry name" value="Lactonase_7-beta_prop"/>
</dbReference>
<evidence type="ECO:0000256" key="2">
    <source>
        <dbReference type="SAM" id="MobiDB-lite"/>
    </source>
</evidence>
<proteinExistence type="predicted"/>
<dbReference type="InterPro" id="IPR011045">
    <property type="entry name" value="N2O_reductase_N"/>
</dbReference>
<evidence type="ECO:0000256" key="1">
    <source>
        <dbReference type="ARBA" id="ARBA00022801"/>
    </source>
</evidence>
<evidence type="ECO:0000313" key="5">
    <source>
        <dbReference type="Proteomes" id="UP000267019"/>
    </source>
</evidence>
<evidence type="ECO:0000259" key="3">
    <source>
        <dbReference type="Pfam" id="PF08450"/>
    </source>
</evidence>
<dbReference type="InterPro" id="IPR013658">
    <property type="entry name" value="SGL"/>
</dbReference>